<gene>
    <name evidence="2" type="ORF">CCAP1982_LOCUS3185</name>
</gene>
<organism evidence="2 3">
    <name type="scientific">Ceratitis capitata</name>
    <name type="common">Mediterranean fruit fly</name>
    <name type="synonym">Tephritis capitata</name>
    <dbReference type="NCBI Taxonomy" id="7213"/>
    <lineage>
        <taxon>Eukaryota</taxon>
        <taxon>Metazoa</taxon>
        <taxon>Ecdysozoa</taxon>
        <taxon>Arthropoda</taxon>
        <taxon>Hexapoda</taxon>
        <taxon>Insecta</taxon>
        <taxon>Pterygota</taxon>
        <taxon>Neoptera</taxon>
        <taxon>Endopterygota</taxon>
        <taxon>Diptera</taxon>
        <taxon>Brachycera</taxon>
        <taxon>Muscomorpha</taxon>
        <taxon>Tephritoidea</taxon>
        <taxon>Tephritidae</taxon>
        <taxon>Ceratitis</taxon>
        <taxon>Ceratitis</taxon>
    </lineage>
</organism>
<dbReference type="AlphaFoldDB" id="A0A811U618"/>
<name>A0A811U618_CERCA</name>
<dbReference type="Proteomes" id="UP000606786">
    <property type="component" value="Unassembled WGS sequence"/>
</dbReference>
<accession>A0A811U618</accession>
<proteinExistence type="predicted"/>
<evidence type="ECO:0000313" key="3">
    <source>
        <dbReference type="Proteomes" id="UP000606786"/>
    </source>
</evidence>
<evidence type="ECO:0000259" key="1">
    <source>
        <dbReference type="Pfam" id="PF09811"/>
    </source>
</evidence>
<comment type="caution">
    <text evidence="2">The sequence shown here is derived from an EMBL/GenBank/DDBJ whole genome shotgun (WGS) entry which is preliminary data.</text>
</comment>
<dbReference type="Pfam" id="PF09811">
    <property type="entry name" value="Yae1_N"/>
    <property type="match status" value="1"/>
</dbReference>
<reference evidence="2" key="1">
    <citation type="submission" date="2020-11" db="EMBL/GenBank/DDBJ databases">
        <authorList>
            <person name="Whitehead M."/>
        </authorList>
    </citation>
    <scope>NUCLEOTIDE SEQUENCE</scope>
    <source>
        <strain evidence="2">EGII</strain>
    </source>
</reference>
<protein>
    <submittedName>
        <fullName evidence="2">(Mediterranean fruit fly) hypothetical protein</fullName>
    </submittedName>
</protein>
<dbReference type="EMBL" id="CAJHJT010000001">
    <property type="protein sequence ID" value="CAD6994434.1"/>
    <property type="molecule type" value="Genomic_DNA"/>
</dbReference>
<evidence type="ECO:0000313" key="2">
    <source>
        <dbReference type="EMBL" id="CAD6994434.1"/>
    </source>
</evidence>
<dbReference type="OrthoDB" id="20086at2759"/>
<sequence>MSVTCEYSSDDEDFKRITETNFQKIRNKSAKIGYADGVSVGQEETFQTAFDKGYADGLRTGFEIEKYKSFALNLSGEKDNDLQTEKSLFEKMSLPSTRDASHCHFTEHINEPLNTISKHQNHYVEDFLCQCQQALPLTTNLLASQKVE</sequence>
<feature type="domain" description="Essential protein Yae1 N-terminal" evidence="1">
    <location>
        <begin position="33"/>
        <end position="64"/>
    </location>
</feature>
<dbReference type="InterPro" id="IPR019191">
    <property type="entry name" value="Essential_protein_Yae1_N"/>
</dbReference>
<keyword evidence="3" id="KW-1185">Reference proteome</keyword>